<protein>
    <submittedName>
        <fullName evidence="7">Uncharacterized protein</fullName>
    </submittedName>
</protein>
<feature type="compositionally biased region" description="Pro residues" evidence="5">
    <location>
        <begin position="101"/>
        <end position="124"/>
    </location>
</feature>
<proteinExistence type="inferred from homology"/>
<dbReference type="PANTHER" id="PTHR33657:SF8">
    <property type="entry name" value="DOMAIN PROTEIN, PUTATIVE (AFU_ORTHOLOGUE AFUA_5G00600)-RELATED"/>
    <property type="match status" value="1"/>
</dbReference>
<dbReference type="AlphaFoldDB" id="A0A8T1VPB7"/>
<feature type="region of interest" description="Disordered" evidence="5">
    <location>
        <begin position="206"/>
        <end position="230"/>
    </location>
</feature>
<feature type="compositionally biased region" description="Low complexity" evidence="5">
    <location>
        <begin position="44"/>
        <end position="62"/>
    </location>
</feature>
<evidence type="ECO:0000256" key="1">
    <source>
        <dbReference type="ARBA" id="ARBA00004613"/>
    </source>
</evidence>
<dbReference type="Pfam" id="PF05630">
    <property type="entry name" value="NPP1"/>
    <property type="match status" value="1"/>
</dbReference>
<keyword evidence="6" id="KW-0732">Signal</keyword>
<feature type="signal peptide" evidence="6">
    <location>
        <begin position="1"/>
        <end position="19"/>
    </location>
</feature>
<feature type="region of interest" description="Disordered" evidence="5">
    <location>
        <begin position="42"/>
        <end position="158"/>
    </location>
</feature>
<feature type="compositionally biased region" description="Pro residues" evidence="5">
    <location>
        <begin position="137"/>
        <end position="156"/>
    </location>
</feature>
<evidence type="ECO:0000256" key="4">
    <source>
        <dbReference type="ARBA" id="ARBA00023026"/>
    </source>
</evidence>
<comment type="similarity">
    <text evidence="2">Belongs to the Necrosis inducing protein (NPP1) family.</text>
</comment>
<sequence>MKPYVLLLLALAAVATVQAQENTPQSTPKYLDYSQLLKYTRKPTVTNRNTTQSETTQQNSTQYDSVQQSSMGSGSESDPTQQSAMGSGSDSDPTQQHVTPAPTPTPTPTPTPEPETPTPLPETPKPTEPETPKPTEPETPAPTQPQTPAPTPPPAPWVTVTISHSEVKPFAQPEPVTISEKAAVKFKPQLHISNGCHAYPAVNEAGETSGGLKTTGAPSAKCKGSGHGSQVYGRSGWYSDVWAIMYSWYFPKDSPSTGFGHRHDWEHVVIWIDNPDVENPRILAVTPSAHSGYSKYAPPPADSMDGVAAKINYESKWPVNHALGMTTKGGDFQDLIMWDQMTDNARRALNEVNWGAANVPMNDGNFRGKLEKAWPF</sequence>
<evidence type="ECO:0000313" key="8">
    <source>
        <dbReference type="Proteomes" id="UP000693981"/>
    </source>
</evidence>
<gene>
    <name evidence="7" type="ORF">PHYBOEH_011115</name>
</gene>
<feature type="chain" id="PRO_5035931492" evidence="6">
    <location>
        <begin position="20"/>
        <end position="376"/>
    </location>
</feature>
<evidence type="ECO:0000256" key="3">
    <source>
        <dbReference type="ARBA" id="ARBA00022525"/>
    </source>
</evidence>
<evidence type="ECO:0000256" key="2">
    <source>
        <dbReference type="ARBA" id="ARBA00009520"/>
    </source>
</evidence>
<comment type="subcellular location">
    <subcellularLocation>
        <location evidence="1">Secreted</location>
    </subcellularLocation>
</comment>
<feature type="compositionally biased region" description="Basic and acidic residues" evidence="5">
    <location>
        <begin position="125"/>
        <end position="136"/>
    </location>
</feature>
<name>A0A8T1VPB7_9STRA</name>
<feature type="compositionally biased region" description="Polar residues" evidence="5">
    <location>
        <begin position="63"/>
        <end position="98"/>
    </location>
</feature>
<keyword evidence="4" id="KW-0843">Virulence</keyword>
<dbReference type="OrthoDB" id="89086at2759"/>
<dbReference type="Proteomes" id="UP000693981">
    <property type="component" value="Unassembled WGS sequence"/>
</dbReference>
<evidence type="ECO:0000256" key="6">
    <source>
        <dbReference type="SAM" id="SignalP"/>
    </source>
</evidence>
<dbReference type="PANTHER" id="PTHR33657">
    <property type="entry name" value="DOMAIN PROTEIN, PUTATIVE (AFU_ORTHOLOGUE AFUA_5G00600)-RELATED"/>
    <property type="match status" value="1"/>
</dbReference>
<dbReference type="InterPro" id="IPR008701">
    <property type="entry name" value="NPP1"/>
</dbReference>
<evidence type="ECO:0000256" key="5">
    <source>
        <dbReference type="SAM" id="MobiDB-lite"/>
    </source>
</evidence>
<comment type="caution">
    <text evidence="7">The sequence shown here is derived from an EMBL/GenBank/DDBJ whole genome shotgun (WGS) entry which is preliminary data.</text>
</comment>
<organism evidence="7 8">
    <name type="scientific">Phytophthora boehmeriae</name>
    <dbReference type="NCBI Taxonomy" id="109152"/>
    <lineage>
        <taxon>Eukaryota</taxon>
        <taxon>Sar</taxon>
        <taxon>Stramenopiles</taxon>
        <taxon>Oomycota</taxon>
        <taxon>Peronosporomycetes</taxon>
        <taxon>Peronosporales</taxon>
        <taxon>Peronosporaceae</taxon>
        <taxon>Phytophthora</taxon>
    </lineage>
</organism>
<accession>A0A8T1VPB7</accession>
<evidence type="ECO:0000313" key="7">
    <source>
        <dbReference type="EMBL" id="KAG7381224.1"/>
    </source>
</evidence>
<keyword evidence="3" id="KW-0964">Secreted</keyword>
<dbReference type="GO" id="GO:0005576">
    <property type="term" value="C:extracellular region"/>
    <property type="evidence" value="ECO:0007669"/>
    <property type="project" value="UniProtKB-SubCell"/>
</dbReference>
<dbReference type="EMBL" id="JAGDFL010000807">
    <property type="protein sequence ID" value="KAG7381224.1"/>
    <property type="molecule type" value="Genomic_DNA"/>
</dbReference>
<keyword evidence="8" id="KW-1185">Reference proteome</keyword>
<reference evidence="7" key="1">
    <citation type="submission" date="2021-02" db="EMBL/GenBank/DDBJ databases">
        <authorList>
            <person name="Palmer J.M."/>
        </authorList>
    </citation>
    <scope>NUCLEOTIDE SEQUENCE</scope>
    <source>
        <strain evidence="7">SCRP23</strain>
    </source>
</reference>